<comment type="caution">
    <text evidence="2">The sequence shown here is derived from an EMBL/GenBank/DDBJ whole genome shotgun (WGS) entry which is preliminary data.</text>
</comment>
<evidence type="ECO:0008006" key="4">
    <source>
        <dbReference type="Google" id="ProtNLM"/>
    </source>
</evidence>
<sequence>MLRLALALILEAVLPARSAPCPANAAPFTPPSAISEAEQVKYAELFTVTWHTTYKVIKFNPTQGLFKSGWPNPSLRNQRIPDLVLYQCGTTQPTTAFNDVSADAWFFSIPIEHAALPGTAPMHFFELLSVTEAIDAIDMTYITSPCAQLL</sequence>
<reference evidence="2" key="1">
    <citation type="submission" date="2021-02" db="EMBL/GenBank/DDBJ databases">
        <authorList>
            <person name="Dougan E. K."/>
            <person name="Rhodes N."/>
            <person name="Thang M."/>
            <person name="Chan C."/>
        </authorList>
    </citation>
    <scope>NUCLEOTIDE SEQUENCE</scope>
</reference>
<evidence type="ECO:0000256" key="1">
    <source>
        <dbReference type="SAM" id="SignalP"/>
    </source>
</evidence>
<feature type="chain" id="PRO_5032495533" description="Spondin domain-containing protein" evidence="1">
    <location>
        <begin position="19"/>
        <end position="150"/>
    </location>
</feature>
<dbReference type="AlphaFoldDB" id="A0A812PEN2"/>
<feature type="non-terminal residue" evidence="2">
    <location>
        <position position="1"/>
    </location>
</feature>
<accession>A0A812PEN2</accession>
<organism evidence="2 3">
    <name type="scientific">Symbiodinium pilosum</name>
    <name type="common">Dinoflagellate</name>
    <dbReference type="NCBI Taxonomy" id="2952"/>
    <lineage>
        <taxon>Eukaryota</taxon>
        <taxon>Sar</taxon>
        <taxon>Alveolata</taxon>
        <taxon>Dinophyceae</taxon>
        <taxon>Suessiales</taxon>
        <taxon>Symbiodiniaceae</taxon>
        <taxon>Symbiodinium</taxon>
    </lineage>
</organism>
<protein>
    <recommendedName>
        <fullName evidence="4">Spondin domain-containing protein</fullName>
    </recommendedName>
</protein>
<evidence type="ECO:0000313" key="3">
    <source>
        <dbReference type="Proteomes" id="UP000649617"/>
    </source>
</evidence>
<dbReference type="Proteomes" id="UP000649617">
    <property type="component" value="Unassembled WGS sequence"/>
</dbReference>
<proteinExistence type="predicted"/>
<evidence type="ECO:0000313" key="2">
    <source>
        <dbReference type="EMBL" id="CAE7332263.1"/>
    </source>
</evidence>
<keyword evidence="3" id="KW-1185">Reference proteome</keyword>
<keyword evidence="1" id="KW-0732">Signal</keyword>
<feature type="signal peptide" evidence="1">
    <location>
        <begin position="1"/>
        <end position="18"/>
    </location>
</feature>
<dbReference type="EMBL" id="CAJNIZ010012268">
    <property type="protein sequence ID" value="CAE7332263.1"/>
    <property type="molecule type" value="Genomic_DNA"/>
</dbReference>
<name>A0A812PEN2_SYMPI</name>
<gene>
    <name evidence="2" type="ORF">SPIL2461_LOCUS7739</name>
</gene>
<dbReference type="OrthoDB" id="409848at2759"/>